<dbReference type="PROSITE" id="PS00028">
    <property type="entry name" value="ZINC_FINGER_C2H2_1"/>
    <property type="match status" value="1"/>
</dbReference>
<dbReference type="PROSITE" id="PS50157">
    <property type="entry name" value="ZINC_FINGER_C2H2_2"/>
    <property type="match status" value="1"/>
</dbReference>
<protein>
    <recommendedName>
        <fullName evidence="3">C2H2-type domain-containing protein</fullName>
    </recommendedName>
</protein>
<evidence type="ECO:0000259" key="3">
    <source>
        <dbReference type="PROSITE" id="PS50157"/>
    </source>
</evidence>
<dbReference type="PANTHER" id="PTHR46105:SF28">
    <property type="entry name" value="ZINC FINGER PROTEIN 37-LIKE"/>
    <property type="match status" value="1"/>
</dbReference>
<dbReference type="EMBL" id="JASNQZ010000008">
    <property type="protein sequence ID" value="KAL0953178.1"/>
    <property type="molecule type" value="Genomic_DNA"/>
</dbReference>
<name>A0ABR3JBX7_9AGAR</name>
<keyword evidence="1" id="KW-0862">Zinc</keyword>
<feature type="region of interest" description="Disordered" evidence="2">
    <location>
        <begin position="271"/>
        <end position="296"/>
    </location>
</feature>
<feature type="compositionally biased region" description="Low complexity" evidence="2">
    <location>
        <begin position="237"/>
        <end position="248"/>
    </location>
</feature>
<feature type="compositionally biased region" description="Polar residues" evidence="2">
    <location>
        <begin position="271"/>
        <end position="284"/>
    </location>
</feature>
<feature type="domain" description="C2H2-type" evidence="3">
    <location>
        <begin position="405"/>
        <end position="432"/>
    </location>
</feature>
<feature type="region of interest" description="Disordered" evidence="2">
    <location>
        <begin position="332"/>
        <end position="378"/>
    </location>
</feature>
<accession>A0ABR3JBX7</accession>
<dbReference type="InterPro" id="IPR013087">
    <property type="entry name" value="Znf_C2H2_type"/>
</dbReference>
<dbReference type="PANTHER" id="PTHR46105">
    <property type="entry name" value="AGAP004733-PA"/>
    <property type="match status" value="1"/>
</dbReference>
<dbReference type="SUPFAM" id="SSF57667">
    <property type="entry name" value="beta-beta-alpha zinc fingers"/>
    <property type="match status" value="1"/>
</dbReference>
<keyword evidence="1" id="KW-0479">Metal-binding</keyword>
<feature type="compositionally biased region" description="Low complexity" evidence="2">
    <location>
        <begin position="347"/>
        <end position="360"/>
    </location>
</feature>
<comment type="caution">
    <text evidence="4">The sequence shown here is derived from an EMBL/GenBank/DDBJ whole genome shotgun (WGS) entry which is preliminary data.</text>
</comment>
<evidence type="ECO:0000313" key="5">
    <source>
        <dbReference type="Proteomes" id="UP001556367"/>
    </source>
</evidence>
<organism evidence="4 5">
    <name type="scientific">Hohenbuehelia grisea</name>
    <dbReference type="NCBI Taxonomy" id="104357"/>
    <lineage>
        <taxon>Eukaryota</taxon>
        <taxon>Fungi</taxon>
        <taxon>Dikarya</taxon>
        <taxon>Basidiomycota</taxon>
        <taxon>Agaricomycotina</taxon>
        <taxon>Agaricomycetes</taxon>
        <taxon>Agaricomycetidae</taxon>
        <taxon>Agaricales</taxon>
        <taxon>Pleurotineae</taxon>
        <taxon>Pleurotaceae</taxon>
        <taxon>Hohenbuehelia</taxon>
    </lineage>
</organism>
<dbReference type="InterPro" id="IPR050457">
    <property type="entry name" value="ZnFinger_BTB_dom_contain"/>
</dbReference>
<keyword evidence="5" id="KW-1185">Reference proteome</keyword>
<dbReference type="Gene3D" id="3.30.160.60">
    <property type="entry name" value="Classic Zinc Finger"/>
    <property type="match status" value="2"/>
</dbReference>
<reference evidence="5" key="1">
    <citation type="submission" date="2024-06" db="EMBL/GenBank/DDBJ databases">
        <title>Multi-omics analyses provide insights into the biosynthesis of the anticancer antibiotic pleurotin in Hohenbuehelia grisea.</title>
        <authorList>
            <person name="Weaver J.A."/>
            <person name="Alberti F."/>
        </authorList>
    </citation>
    <scope>NUCLEOTIDE SEQUENCE [LARGE SCALE GENOMIC DNA]</scope>
    <source>
        <strain evidence="5">T-177</strain>
    </source>
</reference>
<sequence>MSANGSRSGLPGLHPTQPTQPEHARLTSPRPSLVLPLLSTNPVVSPTVSDYNHHASRALPEVPDERPDALDLPIPDSDPGPPSAGPGGWPASSGSPHMGNQSITPSQRTNDGSNDGTANPSNSRFPILTFSSFSHYNPNTRSTSFIHDYPGRYHTQPAPSLSHLPPKNDHPHHLTDGALTDGFPTVSGMELKPWRLADQPRMQLHVEASPRESAPQYFTMRLEEGRERSSSIHAMNSSSETSTAHATSNLPRAAECTALGPAFMMWPPSRDLQQNSPTRITTGFSPGPDAPFLQRRSSNDNLLAPNVFGNAFSPPQRLAPLLSNQLPPLGLHSLSNDLPDGPPLSPSPYASPSTTSTTFPSHPPTPVSGPGSPNVAESSSTYRTIVTTNPTRAAADARRIHPARFGCAHCGQMLTTKANRDRHVLAHTGEKPYKCDCGALFTTRTDLKRHSRSTRALMCRYKRRDDGPSK</sequence>
<evidence type="ECO:0000256" key="1">
    <source>
        <dbReference type="PROSITE-ProRule" id="PRU00042"/>
    </source>
</evidence>
<dbReference type="InterPro" id="IPR036236">
    <property type="entry name" value="Znf_C2H2_sf"/>
</dbReference>
<feature type="compositionally biased region" description="Polar residues" evidence="2">
    <location>
        <begin position="41"/>
        <end position="50"/>
    </location>
</feature>
<proteinExistence type="predicted"/>
<evidence type="ECO:0000256" key="2">
    <source>
        <dbReference type="SAM" id="MobiDB-lite"/>
    </source>
</evidence>
<keyword evidence="1" id="KW-0863">Zinc-finger</keyword>
<feature type="compositionally biased region" description="Low complexity" evidence="2">
    <location>
        <begin position="26"/>
        <end position="40"/>
    </location>
</feature>
<dbReference type="Proteomes" id="UP001556367">
    <property type="component" value="Unassembled WGS sequence"/>
</dbReference>
<gene>
    <name evidence="4" type="ORF">HGRIS_004433</name>
</gene>
<feature type="region of interest" description="Disordered" evidence="2">
    <location>
        <begin position="1"/>
        <end position="123"/>
    </location>
</feature>
<evidence type="ECO:0000313" key="4">
    <source>
        <dbReference type="EMBL" id="KAL0953178.1"/>
    </source>
</evidence>
<feature type="region of interest" description="Disordered" evidence="2">
    <location>
        <begin position="226"/>
        <end position="249"/>
    </location>
</feature>
<feature type="compositionally biased region" description="Polar residues" evidence="2">
    <location>
        <begin position="98"/>
        <end position="123"/>
    </location>
</feature>